<accession>B0E200</accession>
<evidence type="ECO:0000259" key="1">
    <source>
        <dbReference type="Pfam" id="PF24968"/>
    </source>
</evidence>
<feature type="domain" description="DUF7770" evidence="1">
    <location>
        <begin position="111"/>
        <end position="260"/>
    </location>
</feature>
<protein>
    <submittedName>
        <fullName evidence="2">Predicted protein</fullName>
    </submittedName>
</protein>
<dbReference type="OrthoDB" id="3527137at2759"/>
<dbReference type="HOGENOM" id="CLU_836954_0_0_1"/>
<dbReference type="AlphaFoldDB" id="B0E200"/>
<dbReference type="EMBL" id="DS547172">
    <property type="protein sequence ID" value="EDQ99143.1"/>
    <property type="molecule type" value="Genomic_DNA"/>
</dbReference>
<sequence length="332" mass="37149">MAELAYYDCSDSLLPIHDTTETILVLPLREFILFIFYKDSEESPRDSSISSFMYTRADLKFSQNNHTMRLNTPTSNSVGEKVRNHIFNTVNDHWGISQFSKTNLPLPIFHIHFIAHPNEDNSGSDGQQPTNHWTMYLETSPTSSVHVDVAPDGNDVAMVMLDTEQVNYDAYNVFHKSLPVIGEGCSVATVLDVLITKKRDVYRFTPVGEGCRYWLSIFVLDLVDAGLVNRGKAQDAIDGLGMYWSFPPGTGSFAREIAWGSLTVGVGLFMLQENFRDQFLTPMDTLNGCLCSVVLHSGCNGLVKCKRVGCETQQYHLQCVALEIAPRNWACA</sequence>
<dbReference type="RefSeq" id="XP_001890206.1">
    <property type="nucleotide sequence ID" value="XM_001890171.1"/>
</dbReference>
<keyword evidence="3" id="KW-1185">Reference proteome</keyword>
<evidence type="ECO:0000313" key="2">
    <source>
        <dbReference type="EMBL" id="EDQ99143.1"/>
    </source>
</evidence>
<organism evidence="3">
    <name type="scientific">Laccaria bicolor (strain S238N-H82 / ATCC MYA-4686)</name>
    <name type="common">Bicoloured deceiver</name>
    <name type="synonym">Laccaria laccata var. bicolor</name>
    <dbReference type="NCBI Taxonomy" id="486041"/>
    <lineage>
        <taxon>Eukaryota</taxon>
        <taxon>Fungi</taxon>
        <taxon>Dikarya</taxon>
        <taxon>Basidiomycota</taxon>
        <taxon>Agaricomycotina</taxon>
        <taxon>Agaricomycetes</taxon>
        <taxon>Agaricomycetidae</taxon>
        <taxon>Agaricales</taxon>
        <taxon>Agaricineae</taxon>
        <taxon>Hydnangiaceae</taxon>
        <taxon>Laccaria</taxon>
    </lineage>
</organism>
<reference evidence="2 3" key="1">
    <citation type="journal article" date="2008" name="Nature">
        <title>The genome of Laccaria bicolor provides insights into mycorrhizal symbiosis.</title>
        <authorList>
            <person name="Martin F."/>
            <person name="Aerts A."/>
            <person name="Ahren D."/>
            <person name="Brun A."/>
            <person name="Danchin E.G.J."/>
            <person name="Duchaussoy F."/>
            <person name="Gibon J."/>
            <person name="Kohler A."/>
            <person name="Lindquist E."/>
            <person name="Pereda V."/>
            <person name="Salamov A."/>
            <person name="Shapiro H.J."/>
            <person name="Wuyts J."/>
            <person name="Blaudez D."/>
            <person name="Buee M."/>
            <person name="Brokstein P."/>
            <person name="Canbaeck B."/>
            <person name="Cohen D."/>
            <person name="Courty P.E."/>
            <person name="Coutinho P.M."/>
            <person name="Delaruelle C."/>
            <person name="Detter J.C."/>
            <person name="Deveau A."/>
            <person name="DiFazio S."/>
            <person name="Duplessis S."/>
            <person name="Fraissinet-Tachet L."/>
            <person name="Lucic E."/>
            <person name="Frey-Klett P."/>
            <person name="Fourrey C."/>
            <person name="Feussner I."/>
            <person name="Gay G."/>
            <person name="Grimwood J."/>
            <person name="Hoegger P.J."/>
            <person name="Jain P."/>
            <person name="Kilaru S."/>
            <person name="Labbe J."/>
            <person name="Lin Y.C."/>
            <person name="Legue V."/>
            <person name="Le Tacon F."/>
            <person name="Marmeisse R."/>
            <person name="Melayah D."/>
            <person name="Montanini B."/>
            <person name="Muratet M."/>
            <person name="Nehls U."/>
            <person name="Niculita-Hirzel H."/>
            <person name="Oudot-Le Secq M.P."/>
            <person name="Peter M."/>
            <person name="Quesneville H."/>
            <person name="Rajashekar B."/>
            <person name="Reich M."/>
            <person name="Rouhier N."/>
            <person name="Schmutz J."/>
            <person name="Yin T."/>
            <person name="Chalot M."/>
            <person name="Henrissat B."/>
            <person name="Kuees U."/>
            <person name="Lucas S."/>
            <person name="Van de Peer Y."/>
            <person name="Podila G.K."/>
            <person name="Polle A."/>
            <person name="Pukkila P.J."/>
            <person name="Richardson P.M."/>
            <person name="Rouze P."/>
            <person name="Sanders I.R."/>
            <person name="Stajich J.E."/>
            <person name="Tunlid A."/>
            <person name="Tuskan G."/>
            <person name="Grigoriev I.V."/>
        </authorList>
    </citation>
    <scope>NUCLEOTIDE SEQUENCE [LARGE SCALE GENOMIC DNA]</scope>
    <source>
        <strain evidence="3">S238N-H82 / ATCC MYA-4686</strain>
    </source>
</reference>
<dbReference type="KEGG" id="lbc:LACBIDRAFT_335325"/>
<dbReference type="GeneID" id="6085852"/>
<gene>
    <name evidence="2" type="ORF">LACBIDRAFT_335325</name>
</gene>
<proteinExistence type="predicted"/>
<name>B0E200_LACBS</name>
<dbReference type="Pfam" id="PF24968">
    <property type="entry name" value="DUF7770"/>
    <property type="match status" value="1"/>
</dbReference>
<dbReference type="InterPro" id="IPR056672">
    <property type="entry name" value="DUF7770"/>
</dbReference>
<dbReference type="InParanoid" id="B0E200"/>
<dbReference type="Proteomes" id="UP000001194">
    <property type="component" value="Unassembled WGS sequence"/>
</dbReference>
<evidence type="ECO:0000313" key="3">
    <source>
        <dbReference type="Proteomes" id="UP000001194"/>
    </source>
</evidence>